<dbReference type="KEGG" id="amar:AMRN_2655"/>
<reference evidence="1 2" key="1">
    <citation type="submission" date="2018-08" db="EMBL/GenBank/DDBJ databases">
        <title>Complete genome of the Arcobacter marinus type strain JCM 15502.</title>
        <authorList>
            <person name="Miller W.G."/>
            <person name="Yee E."/>
            <person name="Huynh S."/>
            <person name="Parker C.T."/>
        </authorList>
    </citation>
    <scope>NUCLEOTIDE SEQUENCE [LARGE SCALE GENOMIC DNA]</scope>
    <source>
        <strain evidence="1 2">JCM 15502</strain>
    </source>
</reference>
<gene>
    <name evidence="1" type="ORF">AMRN_2655</name>
</gene>
<dbReference type="AlphaFoldDB" id="A0A347TP25"/>
<organism evidence="1 2">
    <name type="scientific">Malaciobacter marinus</name>
    <dbReference type="NCBI Taxonomy" id="505249"/>
    <lineage>
        <taxon>Bacteria</taxon>
        <taxon>Pseudomonadati</taxon>
        <taxon>Campylobacterota</taxon>
        <taxon>Epsilonproteobacteria</taxon>
        <taxon>Campylobacterales</taxon>
        <taxon>Arcobacteraceae</taxon>
        <taxon>Malaciobacter</taxon>
    </lineage>
</organism>
<proteinExistence type="predicted"/>
<accession>A0A347TP25</accession>
<evidence type="ECO:0000313" key="1">
    <source>
        <dbReference type="EMBL" id="AXX88353.1"/>
    </source>
</evidence>
<protein>
    <submittedName>
        <fullName evidence="1">Uncharacterized protein</fullName>
    </submittedName>
</protein>
<dbReference type="EMBL" id="CP032101">
    <property type="protein sequence ID" value="AXX88353.1"/>
    <property type="molecule type" value="Genomic_DNA"/>
</dbReference>
<dbReference type="Proteomes" id="UP000264693">
    <property type="component" value="Chromosome"/>
</dbReference>
<dbReference type="RefSeq" id="WP_152031938.1">
    <property type="nucleotide sequence ID" value="NZ_CP032101.1"/>
</dbReference>
<name>A0A347TP25_9BACT</name>
<sequence>MNSNSEIKVFSYDAGGANLTMAYAYYMHEKGYIVKCYPKGPALKIFKRHISFLIDENENIFKKDDIVIIGTSGIHSDYEIEKLIEAKKLGLKVKCFLDSILNLNIRFSINNKFIDRKYLPDIIYYDNKVELINEDIKQRIQFHENLYLKYIKEVFYAKKLKTSNNLILENRGKYALFLSEYIYELYGDKFGFTEYDSIINLLDAISSVDLDIILFIKFHPAEDMKKFDKILKKYSFVKIYKGGFDIHEVLYNSKIVFGIDSSVFKESLLLNKQTYSLQIDAKERIDVIENVDILETKAQLETILRNTYEK</sequence>
<evidence type="ECO:0000313" key="2">
    <source>
        <dbReference type="Proteomes" id="UP000264693"/>
    </source>
</evidence>